<dbReference type="Proteomes" id="UP000254634">
    <property type="component" value="Unassembled WGS sequence"/>
</dbReference>
<proteinExistence type="predicted"/>
<dbReference type="STRING" id="1123307.GCA_000380065_00293"/>
<reference evidence="1" key="1">
    <citation type="submission" date="2018-06" db="EMBL/GenBank/DDBJ databases">
        <authorList>
            <consortium name="Pathogen Informatics"/>
            <person name="Doyle S."/>
        </authorList>
    </citation>
    <scope>NUCLEOTIDE SEQUENCE [LARGE SCALE GENOMIC DNA]</scope>
    <source>
        <strain evidence="1">NCTC13765</strain>
    </source>
</reference>
<evidence type="ECO:0000313" key="2">
    <source>
        <dbReference type="Proteomes" id="UP000254634"/>
    </source>
</evidence>
<protein>
    <submittedName>
        <fullName evidence="1">Nisin resistance protein</fullName>
    </submittedName>
</protein>
<name>A0A380L0L5_9STRE</name>
<evidence type="ECO:0000313" key="1">
    <source>
        <dbReference type="EMBL" id="SUN77426.1"/>
    </source>
</evidence>
<organism evidence="1 2">
    <name type="scientific">Streptococcus massiliensis</name>
    <dbReference type="NCBI Taxonomy" id="313439"/>
    <lineage>
        <taxon>Bacteria</taxon>
        <taxon>Bacillati</taxon>
        <taxon>Bacillota</taxon>
        <taxon>Bacilli</taxon>
        <taxon>Lactobacillales</taxon>
        <taxon>Streptococcaceae</taxon>
        <taxon>Streptococcus</taxon>
    </lineage>
</organism>
<keyword evidence="2" id="KW-1185">Reference proteome</keyword>
<dbReference type="AlphaFoldDB" id="A0A380L0L5"/>
<accession>A0A380L0L5</accession>
<dbReference type="EMBL" id="UHFR01000005">
    <property type="protein sequence ID" value="SUN77426.1"/>
    <property type="molecule type" value="Genomic_DNA"/>
</dbReference>
<sequence length="159" mass="18215">MKKVFLGYLGALVLLLLMAGAALFYFGPNYNIYLLPPSPQQYVKSALGKMSFGLYAGKEWEEESKKALEEVKIAKNYEETYPVLKRMAELAGGKHSYFYSPKDNRLIRRLLPKGGKDATLQQVAFIENWMNNYPKKILDHISLREFLDAGQLGLKVWIF</sequence>
<gene>
    <name evidence="1" type="ORF">NCTC13765_01951</name>
</gene>